<evidence type="ECO:0000313" key="1">
    <source>
        <dbReference type="EMBL" id="GBM06336.1"/>
    </source>
</evidence>
<dbReference type="Proteomes" id="UP000499080">
    <property type="component" value="Unassembled WGS sequence"/>
</dbReference>
<keyword evidence="2" id="KW-1185">Reference proteome</keyword>
<reference evidence="1 2" key="1">
    <citation type="journal article" date="2019" name="Sci. Rep.">
        <title>Orb-weaving spider Araneus ventricosus genome elucidates the spidroin gene catalogue.</title>
        <authorList>
            <person name="Kono N."/>
            <person name="Nakamura H."/>
            <person name="Ohtoshi R."/>
            <person name="Moran D.A.P."/>
            <person name="Shinohara A."/>
            <person name="Yoshida Y."/>
            <person name="Fujiwara M."/>
            <person name="Mori M."/>
            <person name="Tomita M."/>
            <person name="Arakawa K."/>
        </authorList>
    </citation>
    <scope>NUCLEOTIDE SEQUENCE [LARGE SCALE GENOMIC DNA]</scope>
</reference>
<dbReference type="AlphaFoldDB" id="A0A4Y2CR03"/>
<evidence type="ECO:0000313" key="2">
    <source>
        <dbReference type="Proteomes" id="UP000499080"/>
    </source>
</evidence>
<comment type="caution">
    <text evidence="1">The sequence shown here is derived from an EMBL/GenBank/DDBJ whole genome shotgun (WGS) entry which is preliminary data.</text>
</comment>
<proteinExistence type="predicted"/>
<sequence length="103" mass="11823">MRTLTDRNWWVCKEHSNYIRHRKRQQEIGRRKSVRLQGSVGLHVAMGSPASDGVGGRQWKSTTADRHFAVVGTCARCHSTLHSTEGIRVANFMSNYTSRYVYK</sequence>
<name>A0A4Y2CR03_ARAVE</name>
<protein>
    <submittedName>
        <fullName evidence="1">Uncharacterized protein</fullName>
    </submittedName>
</protein>
<organism evidence="1 2">
    <name type="scientific">Araneus ventricosus</name>
    <name type="common">Orbweaver spider</name>
    <name type="synonym">Epeira ventricosa</name>
    <dbReference type="NCBI Taxonomy" id="182803"/>
    <lineage>
        <taxon>Eukaryota</taxon>
        <taxon>Metazoa</taxon>
        <taxon>Ecdysozoa</taxon>
        <taxon>Arthropoda</taxon>
        <taxon>Chelicerata</taxon>
        <taxon>Arachnida</taxon>
        <taxon>Araneae</taxon>
        <taxon>Araneomorphae</taxon>
        <taxon>Entelegynae</taxon>
        <taxon>Araneoidea</taxon>
        <taxon>Araneidae</taxon>
        <taxon>Araneus</taxon>
    </lineage>
</organism>
<dbReference type="EMBL" id="BGPR01000227">
    <property type="protein sequence ID" value="GBM06336.1"/>
    <property type="molecule type" value="Genomic_DNA"/>
</dbReference>
<gene>
    <name evidence="1" type="ORF">AVEN_121379_1</name>
</gene>
<accession>A0A4Y2CR03</accession>